<feature type="transmembrane region" description="Helical" evidence="1">
    <location>
        <begin position="99"/>
        <end position="122"/>
    </location>
</feature>
<proteinExistence type="predicted"/>
<feature type="transmembrane region" description="Helical" evidence="1">
    <location>
        <begin position="31"/>
        <end position="55"/>
    </location>
</feature>
<sequence length="230" mass="26265">MNYFSMLMDFLRDRQKFLEELSESVSLEKKILTLFICNSFLFAIYGGIIGSTHSFPQTLASALKLPALYLLTLIICLPALYFFDLLFSSHQRTFQQYLTLLLSAMSMISVMLIGFAPITIFFRLSVNNYDFFKLLNVVIFILTGVIGVHFFYKGMVFLTKADANQQKFLLQTVRLWLLLYALVGSQLGWTLRPFFGDPGSSFELFRAHGGSFSGDIIVLILQKLGLMYDE</sequence>
<feature type="transmembrane region" description="Helical" evidence="1">
    <location>
        <begin position="134"/>
        <end position="152"/>
    </location>
</feature>
<reference evidence="2" key="1">
    <citation type="journal article" date="2020" name="mSystems">
        <title>Genome- and Community-Level Interaction Insights into Carbon Utilization and Element Cycling Functions of Hydrothermarchaeota in Hydrothermal Sediment.</title>
        <authorList>
            <person name="Zhou Z."/>
            <person name="Liu Y."/>
            <person name="Xu W."/>
            <person name="Pan J."/>
            <person name="Luo Z.H."/>
            <person name="Li M."/>
        </authorList>
    </citation>
    <scope>NUCLEOTIDE SEQUENCE [LARGE SCALE GENOMIC DNA]</scope>
    <source>
        <strain evidence="2">SpSt-374</strain>
    </source>
</reference>
<keyword evidence="1" id="KW-0812">Transmembrane</keyword>
<feature type="transmembrane region" description="Helical" evidence="1">
    <location>
        <begin position="67"/>
        <end position="87"/>
    </location>
</feature>
<keyword evidence="1" id="KW-0472">Membrane</keyword>
<evidence type="ECO:0000313" key="2">
    <source>
        <dbReference type="EMBL" id="HGG02173.1"/>
    </source>
</evidence>
<protein>
    <submittedName>
        <fullName evidence="2">Actin-binding WH2 domain-containing protein</fullName>
    </submittedName>
</protein>
<dbReference type="AlphaFoldDB" id="A0A7C3VIL4"/>
<feature type="transmembrane region" description="Helical" evidence="1">
    <location>
        <begin position="173"/>
        <end position="191"/>
    </location>
</feature>
<dbReference type="EMBL" id="DSPX01000167">
    <property type="protein sequence ID" value="HGG02173.1"/>
    <property type="molecule type" value="Genomic_DNA"/>
</dbReference>
<accession>A0A7C3VIL4</accession>
<evidence type="ECO:0000256" key="1">
    <source>
        <dbReference type="SAM" id="Phobius"/>
    </source>
</evidence>
<organism evidence="2">
    <name type="scientific">Planktothricoides sp. SpSt-374</name>
    <dbReference type="NCBI Taxonomy" id="2282167"/>
    <lineage>
        <taxon>Bacteria</taxon>
        <taxon>Bacillati</taxon>
        <taxon>Cyanobacteriota</taxon>
        <taxon>Cyanophyceae</taxon>
        <taxon>Oscillatoriophycideae</taxon>
        <taxon>Oscillatoriales</taxon>
        <taxon>Oscillatoriaceae</taxon>
        <taxon>Planktothricoides</taxon>
    </lineage>
</organism>
<feature type="transmembrane region" description="Helical" evidence="1">
    <location>
        <begin position="211"/>
        <end position="228"/>
    </location>
</feature>
<name>A0A7C3VIL4_9CYAN</name>
<gene>
    <name evidence="2" type="ORF">ENR15_16390</name>
</gene>
<keyword evidence="1" id="KW-1133">Transmembrane helix</keyword>
<comment type="caution">
    <text evidence="2">The sequence shown here is derived from an EMBL/GenBank/DDBJ whole genome shotgun (WGS) entry which is preliminary data.</text>
</comment>